<accession>A0ABW2I1W5</accession>
<reference evidence="2" key="1">
    <citation type="journal article" date="2019" name="Int. J. Syst. Evol. Microbiol.">
        <title>The Global Catalogue of Microorganisms (GCM) 10K type strain sequencing project: providing services to taxonomists for standard genome sequencing and annotation.</title>
        <authorList>
            <consortium name="The Broad Institute Genomics Platform"/>
            <consortium name="The Broad Institute Genome Sequencing Center for Infectious Disease"/>
            <person name="Wu L."/>
            <person name="Ma J."/>
        </authorList>
    </citation>
    <scope>NUCLEOTIDE SEQUENCE [LARGE SCALE GENOMIC DNA]</scope>
    <source>
        <strain evidence="2">XZYJT-10</strain>
    </source>
</reference>
<gene>
    <name evidence="1" type="ORF">ACFQS1_33200</name>
</gene>
<keyword evidence="2" id="KW-1185">Reference proteome</keyword>
<dbReference type="Pfam" id="PF20242">
    <property type="entry name" value="Emfourin"/>
    <property type="match status" value="1"/>
</dbReference>
<protein>
    <submittedName>
        <fullName evidence="1">Protealysin inhibitor emfourin</fullName>
    </submittedName>
</protein>
<proteinExistence type="predicted"/>
<sequence length="104" mass="11467">MERVRAELRRSGGFAGLTSHVWADSATMAPADAVRFVQLVERTDLSRLGQRAEARPRGADLMHYELTVERGGKTWHGTVSDPDIPAELRPLLQFLTHYSPGAGP</sequence>
<organism evidence="1 2">
    <name type="scientific">Paractinoplanes rhizophilus</name>
    <dbReference type="NCBI Taxonomy" id="1416877"/>
    <lineage>
        <taxon>Bacteria</taxon>
        <taxon>Bacillati</taxon>
        <taxon>Actinomycetota</taxon>
        <taxon>Actinomycetes</taxon>
        <taxon>Micromonosporales</taxon>
        <taxon>Micromonosporaceae</taxon>
        <taxon>Paractinoplanes</taxon>
    </lineage>
</organism>
<evidence type="ECO:0000313" key="2">
    <source>
        <dbReference type="Proteomes" id="UP001596548"/>
    </source>
</evidence>
<name>A0ABW2I1W5_9ACTN</name>
<dbReference type="InterPro" id="IPR049457">
    <property type="entry name" value="Emfourin"/>
</dbReference>
<dbReference type="EMBL" id="JBHTBJ010000039">
    <property type="protein sequence ID" value="MFC7278847.1"/>
    <property type="molecule type" value="Genomic_DNA"/>
</dbReference>
<dbReference type="Proteomes" id="UP001596548">
    <property type="component" value="Unassembled WGS sequence"/>
</dbReference>
<evidence type="ECO:0000313" key="1">
    <source>
        <dbReference type="EMBL" id="MFC7278847.1"/>
    </source>
</evidence>
<comment type="caution">
    <text evidence="1">The sequence shown here is derived from an EMBL/GenBank/DDBJ whole genome shotgun (WGS) entry which is preliminary data.</text>
</comment>
<dbReference type="RefSeq" id="WP_378975963.1">
    <property type="nucleotide sequence ID" value="NZ_JBHTBJ010000039.1"/>
</dbReference>